<comment type="similarity">
    <text evidence="1 4">Belongs to the glycerate kinase type-1 family.</text>
</comment>
<evidence type="ECO:0000256" key="3">
    <source>
        <dbReference type="ARBA" id="ARBA00022777"/>
    </source>
</evidence>
<gene>
    <name evidence="5" type="ORF">GCM10009737_26440</name>
</gene>
<protein>
    <submittedName>
        <fullName evidence="5">Glycerate kinase</fullName>
    </submittedName>
</protein>
<dbReference type="PIRSF" id="PIRSF006078">
    <property type="entry name" value="GlxK"/>
    <property type="match status" value="1"/>
</dbReference>
<dbReference type="PANTHER" id="PTHR21599:SF0">
    <property type="entry name" value="GLYCERATE KINASE"/>
    <property type="match status" value="1"/>
</dbReference>
<dbReference type="Gene3D" id="3.90.1510.10">
    <property type="entry name" value="Glycerate kinase, domain 2"/>
    <property type="match status" value="1"/>
</dbReference>
<keyword evidence="2 4" id="KW-0808">Transferase</keyword>
<dbReference type="NCBIfam" id="TIGR00045">
    <property type="entry name" value="glycerate kinase"/>
    <property type="match status" value="1"/>
</dbReference>
<evidence type="ECO:0000256" key="1">
    <source>
        <dbReference type="ARBA" id="ARBA00006284"/>
    </source>
</evidence>
<dbReference type="Pfam" id="PF02595">
    <property type="entry name" value="Gly_kinase"/>
    <property type="match status" value="1"/>
</dbReference>
<evidence type="ECO:0000313" key="5">
    <source>
        <dbReference type="EMBL" id="GAA1923503.1"/>
    </source>
</evidence>
<organism evidence="5 6">
    <name type="scientific">Nocardioides lentus</name>
    <dbReference type="NCBI Taxonomy" id="338077"/>
    <lineage>
        <taxon>Bacteria</taxon>
        <taxon>Bacillati</taxon>
        <taxon>Actinomycetota</taxon>
        <taxon>Actinomycetes</taxon>
        <taxon>Propionibacteriales</taxon>
        <taxon>Nocardioidaceae</taxon>
        <taxon>Nocardioides</taxon>
    </lineage>
</organism>
<evidence type="ECO:0000256" key="2">
    <source>
        <dbReference type="ARBA" id="ARBA00022679"/>
    </source>
</evidence>
<dbReference type="RefSeq" id="WP_344007953.1">
    <property type="nucleotide sequence ID" value="NZ_BAAAMY010000005.1"/>
</dbReference>
<dbReference type="InterPro" id="IPR036129">
    <property type="entry name" value="Glycerate_kinase_sf"/>
</dbReference>
<dbReference type="InterPro" id="IPR018197">
    <property type="entry name" value="Glycerate_kinase_RE-like"/>
</dbReference>
<dbReference type="InterPro" id="IPR018193">
    <property type="entry name" value="Glyc_kinase_flavodox-like_fold"/>
</dbReference>
<dbReference type="GO" id="GO:0016301">
    <property type="term" value="F:kinase activity"/>
    <property type="evidence" value="ECO:0007669"/>
    <property type="project" value="UniProtKB-KW"/>
</dbReference>
<comment type="caution">
    <text evidence="5">The sequence shown here is derived from an EMBL/GenBank/DDBJ whole genome shotgun (WGS) entry which is preliminary data.</text>
</comment>
<dbReference type="Proteomes" id="UP001501612">
    <property type="component" value="Unassembled WGS sequence"/>
</dbReference>
<evidence type="ECO:0000313" key="6">
    <source>
        <dbReference type="Proteomes" id="UP001501612"/>
    </source>
</evidence>
<dbReference type="EMBL" id="BAAAMY010000005">
    <property type="protein sequence ID" value="GAA1923503.1"/>
    <property type="molecule type" value="Genomic_DNA"/>
</dbReference>
<keyword evidence="6" id="KW-1185">Reference proteome</keyword>
<dbReference type="Gene3D" id="3.40.50.10350">
    <property type="entry name" value="Glycerate kinase, domain 1"/>
    <property type="match status" value="1"/>
</dbReference>
<evidence type="ECO:0000256" key="4">
    <source>
        <dbReference type="PIRNR" id="PIRNR006078"/>
    </source>
</evidence>
<reference evidence="6" key="1">
    <citation type="journal article" date="2019" name="Int. J. Syst. Evol. Microbiol.">
        <title>The Global Catalogue of Microorganisms (GCM) 10K type strain sequencing project: providing services to taxonomists for standard genome sequencing and annotation.</title>
        <authorList>
            <consortium name="The Broad Institute Genomics Platform"/>
            <consortium name="The Broad Institute Genome Sequencing Center for Infectious Disease"/>
            <person name="Wu L."/>
            <person name="Ma J."/>
        </authorList>
    </citation>
    <scope>NUCLEOTIDE SEQUENCE [LARGE SCALE GENOMIC DNA]</scope>
    <source>
        <strain evidence="6">JCM 14046</strain>
    </source>
</reference>
<dbReference type="SUPFAM" id="SSF110738">
    <property type="entry name" value="Glycerate kinase I"/>
    <property type="match status" value="1"/>
</dbReference>
<sequence>MRILVACDKFKGSLTAAEVGAALERGLTAARPDVVVERLPVADGGDGTLLAALEAGFTRVPVTVTGPTGEPVDTAYARRGDLAVVEMADASGLARLPDGPEPLNASCTGTGELMAAAVDAGCTSVVLGVGGSSSTDGGVGLAIGLGARVLDAGGRPIPLGGIGLELAVELDLAPLRERLEGVTVRVASDVDNPLCGPRGAAAVYGPQKGATPGDVVRLDAALSRWADLVADAVGRDLRDAPGAGAAGGTGFAAMALLDADLRPGIETMLELADFETRVAGADLVVTGEGSLDAQSLHGKAPVGVASAAARHAVPVVAVCGVSSLSEQELALAGISGVWALFDLEPDPARSMAEAARLLEIVGAELARSL</sequence>
<accession>A0ABP5AYG7</accession>
<name>A0ABP5AYG7_9ACTN</name>
<keyword evidence="3 4" id="KW-0418">Kinase</keyword>
<dbReference type="InterPro" id="IPR004381">
    <property type="entry name" value="Glycerate_kinase"/>
</dbReference>
<proteinExistence type="inferred from homology"/>
<dbReference type="PANTHER" id="PTHR21599">
    <property type="entry name" value="GLYCERATE KINASE"/>
    <property type="match status" value="1"/>
</dbReference>